<dbReference type="STRING" id="649349.Lbys_3234"/>
<dbReference type="EMBL" id="CP002305">
    <property type="protein sequence ID" value="ADQ18895.1"/>
    <property type="molecule type" value="Genomic_DNA"/>
</dbReference>
<dbReference type="OrthoDB" id="679501at2"/>
<evidence type="ECO:0000313" key="2">
    <source>
        <dbReference type="Proteomes" id="UP000007435"/>
    </source>
</evidence>
<proteinExistence type="predicted"/>
<dbReference type="eggNOG" id="ENOG502ZRB2">
    <property type="taxonomic scope" value="Bacteria"/>
</dbReference>
<protein>
    <submittedName>
        <fullName evidence="1">Gliding motility-associated lipoprotein GldD</fullName>
    </submittedName>
</protein>
<gene>
    <name evidence="1" type="ordered locus">Lbys_3234</name>
</gene>
<name>E4RVY5_LEAB4</name>
<dbReference type="KEGG" id="lby:Lbys_3234"/>
<sequence length="190" mass="21930">MKYLFVLILGLVSCGSEEQVYFQKPKGYARIEFPEHAYQNLKGDYPYAFEYSTSAEVVPDKTPGAEPYWILVKYPSLNAFIQFTYKPLRGDLKKLDEHVMDAYKLASKHHIKALAQKEFIVQLKNGRTAVAIEIDGEVPSHYQFYSTDTSRHFLRGAVYLNEATLTDSLKPVVEYLKVDARHILETLKWK</sequence>
<keyword evidence="2" id="KW-1185">Reference proteome</keyword>
<dbReference type="InterPro" id="IPR019850">
    <property type="entry name" value="GldD-like"/>
</dbReference>
<organism evidence="1 2">
    <name type="scientific">Leadbetterella byssophila (strain DSM 17132 / JCM 16389 / KACC 11308 / NBRC 106382 / 4M15)</name>
    <dbReference type="NCBI Taxonomy" id="649349"/>
    <lineage>
        <taxon>Bacteria</taxon>
        <taxon>Pseudomonadati</taxon>
        <taxon>Bacteroidota</taxon>
        <taxon>Cytophagia</taxon>
        <taxon>Cytophagales</taxon>
        <taxon>Leadbetterellaceae</taxon>
        <taxon>Leadbetterella</taxon>
    </lineage>
</organism>
<reference key="1">
    <citation type="submission" date="2010-11" db="EMBL/GenBank/DDBJ databases">
        <title>The complete genome of Leadbetterella byssophila DSM 17132.</title>
        <authorList>
            <consortium name="US DOE Joint Genome Institute (JGI-PGF)"/>
            <person name="Lucas S."/>
            <person name="Copeland A."/>
            <person name="Lapidus A."/>
            <person name="Glavina del Rio T."/>
            <person name="Dalin E."/>
            <person name="Tice H."/>
            <person name="Bruce D."/>
            <person name="Goodwin L."/>
            <person name="Pitluck S."/>
            <person name="Kyrpides N."/>
            <person name="Mavromatis K."/>
            <person name="Ivanova N."/>
            <person name="Teshima H."/>
            <person name="Brettin T."/>
            <person name="Detter J.C."/>
            <person name="Han C."/>
            <person name="Tapia R."/>
            <person name="Land M."/>
            <person name="Hauser L."/>
            <person name="Markowitz V."/>
            <person name="Cheng J.-F."/>
            <person name="Hugenholtz P."/>
            <person name="Woyke T."/>
            <person name="Wu D."/>
            <person name="Tindall B."/>
            <person name="Pomrenke H.G."/>
            <person name="Brambilla E."/>
            <person name="Klenk H.-P."/>
            <person name="Eisen J.A."/>
        </authorList>
    </citation>
    <scope>NUCLEOTIDE SEQUENCE [LARGE SCALE GENOMIC DNA]</scope>
    <source>
        <strain>DSM 17132</strain>
    </source>
</reference>
<dbReference type="RefSeq" id="WP_013409922.1">
    <property type="nucleotide sequence ID" value="NC_014655.1"/>
</dbReference>
<dbReference type="HOGENOM" id="CLU_118000_0_0_10"/>
<keyword evidence="1" id="KW-0449">Lipoprotein</keyword>
<dbReference type="AlphaFoldDB" id="E4RVY5"/>
<dbReference type="Proteomes" id="UP000007435">
    <property type="component" value="Chromosome"/>
</dbReference>
<reference evidence="1 2" key="2">
    <citation type="journal article" date="2011" name="Stand. Genomic Sci.">
        <title>Complete genome sequence of Leadbetterella byssophila type strain (4M15).</title>
        <authorList>
            <person name="Abt B."/>
            <person name="Teshima H."/>
            <person name="Lucas S."/>
            <person name="Lapidus A."/>
            <person name="Del Rio T.G."/>
            <person name="Nolan M."/>
            <person name="Tice H."/>
            <person name="Cheng J.F."/>
            <person name="Pitluck S."/>
            <person name="Liolios K."/>
            <person name="Pagani I."/>
            <person name="Ivanova N."/>
            <person name="Mavromatis K."/>
            <person name="Pati A."/>
            <person name="Tapia R."/>
            <person name="Han C."/>
            <person name="Goodwin L."/>
            <person name="Chen A."/>
            <person name="Palaniappan K."/>
            <person name="Land M."/>
            <person name="Hauser L."/>
            <person name="Chang Y.J."/>
            <person name="Jeffries C.D."/>
            <person name="Rohde M."/>
            <person name="Goker M."/>
            <person name="Tindall B.J."/>
            <person name="Detter J.C."/>
            <person name="Woyke T."/>
            <person name="Bristow J."/>
            <person name="Eisen J.A."/>
            <person name="Markowitz V."/>
            <person name="Hugenholtz P."/>
            <person name="Klenk H.P."/>
            <person name="Kyrpides N.C."/>
        </authorList>
    </citation>
    <scope>NUCLEOTIDE SEQUENCE [LARGE SCALE GENOMIC DNA]</scope>
    <source>
        <strain evidence="2">DSM 17132 / JCM 16389 / KACC 11308 / NBRC 106382 / 4M15</strain>
    </source>
</reference>
<evidence type="ECO:0000313" key="1">
    <source>
        <dbReference type="EMBL" id="ADQ18895.1"/>
    </source>
</evidence>
<dbReference type="NCBIfam" id="TIGR03512">
    <property type="entry name" value="GldD_lipo"/>
    <property type="match status" value="1"/>
</dbReference>
<accession>E4RVY5</accession>
<dbReference type="Pfam" id="PF25593">
    <property type="entry name" value="GldD_lipo"/>
    <property type="match status" value="1"/>
</dbReference>